<dbReference type="Proteomes" id="UP001153331">
    <property type="component" value="Unassembled WGS sequence"/>
</dbReference>
<dbReference type="EMBL" id="JAPHNI010001975">
    <property type="protein sequence ID" value="KAJ8104498.1"/>
    <property type="molecule type" value="Genomic_DNA"/>
</dbReference>
<accession>A0ACC2HNR7</accession>
<proteinExistence type="predicted"/>
<keyword evidence="2" id="KW-1185">Reference proteome</keyword>
<name>A0ACC2HNR7_9PLEO</name>
<evidence type="ECO:0000313" key="1">
    <source>
        <dbReference type="EMBL" id="KAJ8104498.1"/>
    </source>
</evidence>
<evidence type="ECO:0000313" key="2">
    <source>
        <dbReference type="Proteomes" id="UP001153331"/>
    </source>
</evidence>
<comment type="caution">
    <text evidence="1">The sequence shown here is derived from an EMBL/GenBank/DDBJ whole genome shotgun (WGS) entry which is preliminary data.</text>
</comment>
<protein>
    <submittedName>
        <fullName evidence="1">Uncharacterized protein</fullName>
    </submittedName>
</protein>
<organism evidence="1 2">
    <name type="scientific">Boeremia exigua</name>
    <dbReference type="NCBI Taxonomy" id="749465"/>
    <lineage>
        <taxon>Eukaryota</taxon>
        <taxon>Fungi</taxon>
        <taxon>Dikarya</taxon>
        <taxon>Ascomycota</taxon>
        <taxon>Pezizomycotina</taxon>
        <taxon>Dothideomycetes</taxon>
        <taxon>Pleosporomycetidae</taxon>
        <taxon>Pleosporales</taxon>
        <taxon>Pleosporineae</taxon>
        <taxon>Didymellaceae</taxon>
        <taxon>Boeremia</taxon>
    </lineage>
</organism>
<reference evidence="1" key="1">
    <citation type="submission" date="2022-11" db="EMBL/GenBank/DDBJ databases">
        <title>Genome Sequence of Boeremia exigua.</title>
        <authorList>
            <person name="Buettner E."/>
        </authorList>
    </citation>
    <scope>NUCLEOTIDE SEQUENCE</scope>
    <source>
        <strain evidence="1">CU02</strain>
    </source>
</reference>
<sequence>MWQALQEIRAPQEVSAQHPVHFPLIGPQCTKVFLDIDADVWRLGTHRRTHEPRPDGELVEDVNEEDLDGEDELNLEEDSPTSGNEYLHNVHNVPATYADIPGPGLGMSATMATPQQLMASHY</sequence>
<gene>
    <name evidence="1" type="ORF">OPT61_g10726</name>
</gene>